<evidence type="ECO:0000313" key="3">
    <source>
        <dbReference type="Proteomes" id="UP000579647"/>
    </source>
</evidence>
<evidence type="ECO:0000313" key="2">
    <source>
        <dbReference type="EMBL" id="MBB5493930.1"/>
    </source>
</evidence>
<protein>
    <recommendedName>
        <fullName evidence="1">NERD domain-containing protein</fullName>
    </recommendedName>
</protein>
<sequence>MVVQVHGRPGTSLDTAADQYGSAARRGAFFERRVGQAVQGWLEGLPGVYHLFHDLVRLDHVTGAGLDPMSLGLTNIDHLALTGSGWLLIDAKGCGAGVLGTDARGKGQLTTPAGERVAQPWMDTGRSYSQAGVVYRLTNGKKGQLVWVVPEDTDIHEPSAARARIFERGGTLCDLTEIVSGALEPMLPDPVPVDPWDLERLTAHLFAP</sequence>
<dbReference type="Proteomes" id="UP000579647">
    <property type="component" value="Unassembled WGS sequence"/>
</dbReference>
<reference evidence="2 3" key="1">
    <citation type="submission" date="2020-08" db="EMBL/GenBank/DDBJ databases">
        <title>Sequencing the genomes of 1000 actinobacteria strains.</title>
        <authorList>
            <person name="Klenk H.-P."/>
        </authorList>
    </citation>
    <scope>NUCLEOTIDE SEQUENCE [LARGE SCALE GENOMIC DNA]</scope>
    <source>
        <strain evidence="2 3">DSM 44598</strain>
    </source>
</reference>
<dbReference type="EMBL" id="JACHDO010000001">
    <property type="protein sequence ID" value="MBB5493930.1"/>
    <property type="molecule type" value="Genomic_DNA"/>
</dbReference>
<name>A0A840WA52_9ACTN</name>
<feature type="domain" description="NERD" evidence="1">
    <location>
        <begin position="26"/>
        <end position="96"/>
    </location>
</feature>
<proteinExistence type="predicted"/>
<dbReference type="Pfam" id="PF08378">
    <property type="entry name" value="NERD"/>
    <property type="match status" value="1"/>
</dbReference>
<evidence type="ECO:0000259" key="1">
    <source>
        <dbReference type="Pfam" id="PF08378"/>
    </source>
</evidence>
<comment type="caution">
    <text evidence="2">The sequence shown here is derived from an EMBL/GenBank/DDBJ whole genome shotgun (WGS) entry which is preliminary data.</text>
</comment>
<dbReference type="RefSeq" id="WP_184367024.1">
    <property type="nucleotide sequence ID" value="NZ_BAAAKM010000090.1"/>
</dbReference>
<dbReference type="InterPro" id="IPR011528">
    <property type="entry name" value="NERD"/>
</dbReference>
<dbReference type="AlphaFoldDB" id="A0A840WA52"/>
<accession>A0A840WA52</accession>
<organism evidence="2 3">
    <name type="scientific">Nocardiopsis metallicus</name>
    <dbReference type="NCBI Taxonomy" id="179819"/>
    <lineage>
        <taxon>Bacteria</taxon>
        <taxon>Bacillati</taxon>
        <taxon>Actinomycetota</taxon>
        <taxon>Actinomycetes</taxon>
        <taxon>Streptosporangiales</taxon>
        <taxon>Nocardiopsidaceae</taxon>
        <taxon>Nocardiopsis</taxon>
    </lineage>
</organism>
<keyword evidence="3" id="KW-1185">Reference proteome</keyword>
<gene>
    <name evidence="2" type="ORF">HNR07_005067</name>
</gene>